<dbReference type="InterPro" id="IPR006464">
    <property type="entry name" value="AcTrfase_RimI/Ard1"/>
</dbReference>
<reference evidence="5" key="2">
    <citation type="journal article" date="2021" name="PeerJ">
        <title>Extensive microbial diversity within the chicken gut microbiome revealed by metagenomics and culture.</title>
        <authorList>
            <person name="Gilroy R."/>
            <person name="Ravi A."/>
            <person name="Getino M."/>
            <person name="Pursley I."/>
            <person name="Horton D.L."/>
            <person name="Alikhan N.F."/>
            <person name="Baker D."/>
            <person name="Gharbi K."/>
            <person name="Hall N."/>
            <person name="Watson M."/>
            <person name="Adriaenssens E.M."/>
            <person name="Foster-Nyarko E."/>
            <person name="Jarju S."/>
            <person name="Secka A."/>
            <person name="Antonio M."/>
            <person name="Oren A."/>
            <person name="Chaudhuri R.R."/>
            <person name="La Ragione R."/>
            <person name="Hildebrand F."/>
            <person name="Pallen M.J."/>
        </authorList>
    </citation>
    <scope>NUCLEOTIDE SEQUENCE</scope>
    <source>
        <strain evidence="5">CHK195-26880</strain>
    </source>
</reference>
<sequence length="136" mass="16339">MIKEYDSYPQISVDNFTYKLTEKEFSTNPYLKIIIYVEKDKIIGFLLYSLIYDRIEIEQFEVITKERGKGIGDKLLKYLIEKYKKRDIKNITLEVKEDNIAAINLYKKYGFKKVSTREKYYDGIKGLLMERTNYKK</sequence>
<dbReference type="InterPro" id="IPR000182">
    <property type="entry name" value="GNAT_dom"/>
</dbReference>
<comment type="function">
    <text evidence="3">Acetylates the N-terminal alanine of ribosomal protein bS18.</text>
</comment>
<dbReference type="GO" id="GO:0005840">
    <property type="term" value="C:ribosome"/>
    <property type="evidence" value="ECO:0007669"/>
    <property type="project" value="UniProtKB-KW"/>
</dbReference>
<dbReference type="Pfam" id="PF00583">
    <property type="entry name" value="Acetyltransf_1"/>
    <property type="match status" value="1"/>
</dbReference>
<evidence type="ECO:0000256" key="1">
    <source>
        <dbReference type="ARBA" id="ARBA00022679"/>
    </source>
</evidence>
<evidence type="ECO:0000313" key="5">
    <source>
        <dbReference type="EMBL" id="HIT37622.1"/>
    </source>
</evidence>
<organism evidence="5 6">
    <name type="scientific">Candidatus Onthousia faecipullorum</name>
    <dbReference type="NCBI Taxonomy" id="2840887"/>
    <lineage>
        <taxon>Bacteria</taxon>
        <taxon>Bacillati</taxon>
        <taxon>Bacillota</taxon>
        <taxon>Bacilli</taxon>
        <taxon>Candidatus Onthousia</taxon>
    </lineage>
</organism>
<dbReference type="PROSITE" id="PS51186">
    <property type="entry name" value="GNAT"/>
    <property type="match status" value="1"/>
</dbReference>
<comment type="subcellular location">
    <subcellularLocation>
        <location evidence="3">Cytoplasm</location>
    </subcellularLocation>
</comment>
<proteinExistence type="inferred from homology"/>
<evidence type="ECO:0000256" key="3">
    <source>
        <dbReference type="RuleBase" id="RU363094"/>
    </source>
</evidence>
<name>A0A9D1GAP2_9FIRM</name>
<dbReference type="AlphaFoldDB" id="A0A9D1GAP2"/>
<keyword evidence="5" id="KW-0687">Ribonucleoprotein</keyword>
<dbReference type="SUPFAM" id="SSF55729">
    <property type="entry name" value="Acyl-CoA N-acyltransferases (Nat)"/>
    <property type="match status" value="1"/>
</dbReference>
<dbReference type="GO" id="GO:0005737">
    <property type="term" value="C:cytoplasm"/>
    <property type="evidence" value="ECO:0007669"/>
    <property type="project" value="UniProtKB-SubCell"/>
</dbReference>
<dbReference type="NCBIfam" id="TIGR01575">
    <property type="entry name" value="rimI"/>
    <property type="match status" value="1"/>
</dbReference>
<dbReference type="PANTHER" id="PTHR42919:SF8">
    <property type="entry name" value="N-ALPHA-ACETYLTRANSFERASE 50"/>
    <property type="match status" value="1"/>
</dbReference>
<comment type="catalytic activity">
    <reaction evidence="3">
        <text>N-terminal L-alanyl-[ribosomal protein bS18] + acetyl-CoA = N-terminal N(alpha)-acetyl-L-alanyl-[ribosomal protein bS18] + CoA + H(+)</text>
        <dbReference type="Rhea" id="RHEA:43756"/>
        <dbReference type="Rhea" id="RHEA-COMP:10676"/>
        <dbReference type="Rhea" id="RHEA-COMP:10677"/>
        <dbReference type="ChEBI" id="CHEBI:15378"/>
        <dbReference type="ChEBI" id="CHEBI:57287"/>
        <dbReference type="ChEBI" id="CHEBI:57288"/>
        <dbReference type="ChEBI" id="CHEBI:64718"/>
        <dbReference type="ChEBI" id="CHEBI:83683"/>
        <dbReference type="EC" id="2.3.1.266"/>
    </reaction>
</comment>
<reference evidence="5" key="1">
    <citation type="submission" date="2020-10" db="EMBL/GenBank/DDBJ databases">
        <authorList>
            <person name="Gilroy R."/>
        </authorList>
    </citation>
    <scope>NUCLEOTIDE SEQUENCE</scope>
    <source>
        <strain evidence="5">CHK195-26880</strain>
    </source>
</reference>
<evidence type="ECO:0000256" key="2">
    <source>
        <dbReference type="ARBA" id="ARBA00023315"/>
    </source>
</evidence>
<protein>
    <recommendedName>
        <fullName evidence="3">[Ribosomal protein bS18]-alanine N-acetyltransferase</fullName>
        <ecNumber evidence="3">2.3.1.266</ecNumber>
    </recommendedName>
</protein>
<dbReference type="InterPro" id="IPR016181">
    <property type="entry name" value="Acyl_CoA_acyltransferase"/>
</dbReference>
<accession>A0A9D1GAP2</accession>
<keyword evidence="1" id="KW-0808">Transferase</keyword>
<evidence type="ECO:0000313" key="6">
    <source>
        <dbReference type="Proteomes" id="UP000886833"/>
    </source>
</evidence>
<dbReference type="InterPro" id="IPR051556">
    <property type="entry name" value="N-term/lysine_N-AcTrnsfr"/>
</dbReference>
<dbReference type="CDD" id="cd04301">
    <property type="entry name" value="NAT_SF"/>
    <property type="match status" value="1"/>
</dbReference>
<comment type="similarity">
    <text evidence="3">Belongs to the acetyltransferase family. RimI subfamily.</text>
</comment>
<dbReference type="Gene3D" id="3.40.630.30">
    <property type="match status" value="1"/>
</dbReference>
<dbReference type="EC" id="2.3.1.266" evidence="3"/>
<dbReference type="EMBL" id="DVKQ01000052">
    <property type="protein sequence ID" value="HIT37622.1"/>
    <property type="molecule type" value="Genomic_DNA"/>
</dbReference>
<evidence type="ECO:0000259" key="4">
    <source>
        <dbReference type="PROSITE" id="PS51186"/>
    </source>
</evidence>
<gene>
    <name evidence="5" type="primary">rimI</name>
    <name evidence="5" type="ORF">IAB59_03995</name>
</gene>
<dbReference type="Proteomes" id="UP000886833">
    <property type="component" value="Unassembled WGS sequence"/>
</dbReference>
<feature type="domain" description="N-acetyltransferase" evidence="4">
    <location>
        <begin position="1"/>
        <end position="134"/>
    </location>
</feature>
<keyword evidence="3" id="KW-0963">Cytoplasm</keyword>
<dbReference type="GO" id="GO:0008999">
    <property type="term" value="F:protein-N-terminal-alanine acetyltransferase activity"/>
    <property type="evidence" value="ECO:0007669"/>
    <property type="project" value="UniProtKB-EC"/>
</dbReference>
<keyword evidence="5" id="KW-0689">Ribosomal protein</keyword>
<dbReference type="PANTHER" id="PTHR42919">
    <property type="entry name" value="N-ALPHA-ACETYLTRANSFERASE"/>
    <property type="match status" value="1"/>
</dbReference>
<comment type="caution">
    <text evidence="5">The sequence shown here is derived from an EMBL/GenBank/DDBJ whole genome shotgun (WGS) entry which is preliminary data.</text>
</comment>
<keyword evidence="2" id="KW-0012">Acyltransferase</keyword>